<dbReference type="EMBL" id="CACVKT020010430">
    <property type="protein sequence ID" value="CAC5426444.1"/>
    <property type="molecule type" value="Genomic_DNA"/>
</dbReference>
<feature type="signal peptide" evidence="2">
    <location>
        <begin position="1"/>
        <end position="19"/>
    </location>
</feature>
<name>A0A6J8F126_MYTCO</name>
<proteinExistence type="predicted"/>
<evidence type="ECO:0000256" key="1">
    <source>
        <dbReference type="SAM" id="Phobius"/>
    </source>
</evidence>
<evidence type="ECO:0000256" key="2">
    <source>
        <dbReference type="SAM" id="SignalP"/>
    </source>
</evidence>
<protein>
    <recommendedName>
        <fullName evidence="5">MEGF10_11</fullName>
    </recommendedName>
</protein>
<evidence type="ECO:0000313" key="4">
    <source>
        <dbReference type="Proteomes" id="UP000507470"/>
    </source>
</evidence>
<keyword evidence="1" id="KW-0812">Transmembrane</keyword>
<keyword evidence="1" id="KW-0472">Membrane</keyword>
<keyword evidence="2" id="KW-0732">Signal</keyword>
<feature type="transmembrane region" description="Helical" evidence="1">
    <location>
        <begin position="126"/>
        <end position="150"/>
    </location>
</feature>
<gene>
    <name evidence="3" type="ORF">MCOR_58144</name>
</gene>
<reference evidence="3 4" key="1">
    <citation type="submission" date="2020-06" db="EMBL/GenBank/DDBJ databases">
        <authorList>
            <person name="Li R."/>
            <person name="Bekaert M."/>
        </authorList>
    </citation>
    <scope>NUCLEOTIDE SEQUENCE [LARGE SCALE GENOMIC DNA]</scope>
    <source>
        <strain evidence="4">wild</strain>
    </source>
</reference>
<keyword evidence="4" id="KW-1185">Reference proteome</keyword>
<dbReference type="AlphaFoldDB" id="A0A6J8F126"/>
<evidence type="ECO:0000313" key="3">
    <source>
        <dbReference type="EMBL" id="CAC5426444.1"/>
    </source>
</evidence>
<dbReference type="OrthoDB" id="10409844at2759"/>
<dbReference type="Proteomes" id="UP000507470">
    <property type="component" value="Unassembled WGS sequence"/>
</dbReference>
<accession>A0A6J8F126</accession>
<sequence>MLRGLIILLFTFKSSVVRGLTKNDNDTCVDKITRKYYCCSNYEEINDECIKCKLGFISRKGNSCEPCAFNYFGNGCSHKCICKELQRCDNVEGCVDQETTSTFLGTTLSNIATSISSGESLSKTEVLILLCGALSGIIILLGILGISNCIKKRMCISKPKHKTNVEEEVDEAEENATQETFELHECLYESIDDSHLDSVLLPFTFSSNMEKDNYSTSSESIKNSNDHRASYLHPFTSLGTKESSFHRNEQSISAIPSTKKMNCKEDQSLCSPYPPIEHVEADAAGYEISVDCTYNRASYLYRNNTLVDNTSYCHISDIEKSKPLLE</sequence>
<feature type="chain" id="PRO_5026851349" description="MEGF10_11" evidence="2">
    <location>
        <begin position="20"/>
        <end position="326"/>
    </location>
</feature>
<keyword evidence="1" id="KW-1133">Transmembrane helix</keyword>
<evidence type="ECO:0008006" key="5">
    <source>
        <dbReference type="Google" id="ProtNLM"/>
    </source>
</evidence>
<organism evidence="3 4">
    <name type="scientific">Mytilus coruscus</name>
    <name type="common">Sea mussel</name>
    <dbReference type="NCBI Taxonomy" id="42192"/>
    <lineage>
        <taxon>Eukaryota</taxon>
        <taxon>Metazoa</taxon>
        <taxon>Spiralia</taxon>
        <taxon>Lophotrochozoa</taxon>
        <taxon>Mollusca</taxon>
        <taxon>Bivalvia</taxon>
        <taxon>Autobranchia</taxon>
        <taxon>Pteriomorphia</taxon>
        <taxon>Mytilida</taxon>
        <taxon>Mytiloidea</taxon>
        <taxon>Mytilidae</taxon>
        <taxon>Mytilinae</taxon>
        <taxon>Mytilus</taxon>
    </lineage>
</organism>